<reference evidence="1" key="1">
    <citation type="submission" date="2021-04" db="EMBL/GenBank/DDBJ databases">
        <authorList>
            <consortium name="Molecular Ecology Group"/>
        </authorList>
    </citation>
    <scope>NUCLEOTIDE SEQUENCE</scope>
</reference>
<accession>A0A8S3YSF0</accession>
<evidence type="ECO:0000313" key="1">
    <source>
        <dbReference type="EMBL" id="CAG5120044.1"/>
    </source>
</evidence>
<proteinExistence type="predicted"/>
<comment type="caution">
    <text evidence="1">The sequence shown here is derived from an EMBL/GenBank/DDBJ whole genome shotgun (WGS) entry which is preliminary data.</text>
</comment>
<dbReference type="AlphaFoldDB" id="A0A8S3YSF0"/>
<dbReference type="EMBL" id="CAJHNH020000822">
    <property type="protein sequence ID" value="CAG5120044.1"/>
    <property type="molecule type" value="Genomic_DNA"/>
</dbReference>
<evidence type="ECO:0000313" key="2">
    <source>
        <dbReference type="Proteomes" id="UP000678393"/>
    </source>
</evidence>
<gene>
    <name evidence="1" type="ORF">CUNI_LOCUS5602</name>
</gene>
<protein>
    <submittedName>
        <fullName evidence="1">Uncharacterized protein</fullName>
    </submittedName>
</protein>
<dbReference type="Proteomes" id="UP000678393">
    <property type="component" value="Unassembled WGS sequence"/>
</dbReference>
<organism evidence="1 2">
    <name type="scientific">Candidula unifasciata</name>
    <dbReference type="NCBI Taxonomy" id="100452"/>
    <lineage>
        <taxon>Eukaryota</taxon>
        <taxon>Metazoa</taxon>
        <taxon>Spiralia</taxon>
        <taxon>Lophotrochozoa</taxon>
        <taxon>Mollusca</taxon>
        <taxon>Gastropoda</taxon>
        <taxon>Heterobranchia</taxon>
        <taxon>Euthyneura</taxon>
        <taxon>Panpulmonata</taxon>
        <taxon>Eupulmonata</taxon>
        <taxon>Stylommatophora</taxon>
        <taxon>Helicina</taxon>
        <taxon>Helicoidea</taxon>
        <taxon>Geomitridae</taxon>
        <taxon>Candidula</taxon>
    </lineage>
</organism>
<keyword evidence="2" id="KW-1185">Reference proteome</keyword>
<name>A0A8S3YSF0_9EUPU</name>
<sequence length="274" mass="30869">MSQDPESSELSVRSIASSRQSLLENAPKLTNEQLEQLLSEAHFPMSSRLQGLREDSDKLWEEEESAETIKAETWKVIKDVNLNEADYLDERFPELAEIDRELQNFIDISNNADMNISNNHNRNIFSNIHNTKDNPQQDPQRAAEFVPVSPSLACSPFPFIQSSVYSSSASGGLPRISQSNGICRSEMSADSRSCVGTPLILSRDTSEDVIRFPDISTKSFLVHAHQGINSASNKDRSNLPTRRTMDFVCNDFFEMKIDDILDDRDGEKEQSNGY</sequence>